<evidence type="ECO:0000313" key="6">
    <source>
        <dbReference type="Proteomes" id="UP001610334"/>
    </source>
</evidence>
<evidence type="ECO:0000256" key="1">
    <source>
        <dbReference type="ARBA" id="ARBA00022574"/>
    </source>
</evidence>
<feature type="repeat" description="WD" evidence="3">
    <location>
        <begin position="926"/>
        <end position="967"/>
    </location>
</feature>
<accession>A0ABR4HAH7</accession>
<feature type="repeat" description="WD" evidence="3">
    <location>
        <begin position="1482"/>
        <end position="1523"/>
    </location>
</feature>
<dbReference type="InterPro" id="IPR015943">
    <property type="entry name" value="WD40/YVTN_repeat-like_dom_sf"/>
</dbReference>
<dbReference type="InterPro" id="IPR035994">
    <property type="entry name" value="Nucleoside_phosphorylase_sf"/>
</dbReference>
<dbReference type="Pfam" id="PF23414">
    <property type="entry name" value="Beta-prop_EML_2"/>
    <property type="match status" value="1"/>
</dbReference>
<dbReference type="SUPFAM" id="SSF63829">
    <property type="entry name" value="Calcium-dependent phosphotriesterase"/>
    <property type="match status" value="1"/>
</dbReference>
<feature type="repeat" description="WD" evidence="3">
    <location>
        <begin position="1063"/>
        <end position="1095"/>
    </location>
</feature>
<dbReference type="InterPro" id="IPR056884">
    <property type="entry name" value="NPHP3-like_N"/>
</dbReference>
<evidence type="ECO:0000256" key="3">
    <source>
        <dbReference type="PROSITE-ProRule" id="PRU00221"/>
    </source>
</evidence>
<feature type="repeat" description="WD" evidence="3">
    <location>
        <begin position="1398"/>
        <end position="1439"/>
    </location>
</feature>
<feature type="repeat" description="WD" evidence="3">
    <location>
        <begin position="1356"/>
        <end position="1387"/>
    </location>
</feature>
<dbReference type="PANTHER" id="PTHR19848">
    <property type="entry name" value="WD40 REPEAT PROTEIN"/>
    <property type="match status" value="1"/>
</dbReference>
<feature type="repeat" description="WD" evidence="3">
    <location>
        <begin position="1649"/>
        <end position="1690"/>
    </location>
</feature>
<gene>
    <name evidence="5" type="ORF">BJX63DRAFT_432567</name>
</gene>
<evidence type="ECO:0000256" key="2">
    <source>
        <dbReference type="ARBA" id="ARBA00022737"/>
    </source>
</evidence>
<reference evidence="5 6" key="1">
    <citation type="submission" date="2024-07" db="EMBL/GenBank/DDBJ databases">
        <title>Section-level genome sequencing and comparative genomics of Aspergillus sections Usti and Cavernicolus.</title>
        <authorList>
            <consortium name="Lawrence Berkeley National Laboratory"/>
            <person name="Nybo J.L."/>
            <person name="Vesth T.C."/>
            <person name="Theobald S."/>
            <person name="Frisvad J.C."/>
            <person name="Larsen T.O."/>
            <person name="Kjaerboelling I."/>
            <person name="Rothschild-Mancinelli K."/>
            <person name="Lyhne E.K."/>
            <person name="Kogle M.E."/>
            <person name="Barry K."/>
            <person name="Clum A."/>
            <person name="Na H."/>
            <person name="Ledsgaard L."/>
            <person name="Lin J."/>
            <person name="Lipzen A."/>
            <person name="Kuo A."/>
            <person name="Riley R."/>
            <person name="Mondo S."/>
            <person name="Labutti K."/>
            <person name="Haridas S."/>
            <person name="Pangalinan J."/>
            <person name="Salamov A.A."/>
            <person name="Simmons B.A."/>
            <person name="Magnuson J.K."/>
            <person name="Chen J."/>
            <person name="Drula E."/>
            <person name="Henrissat B."/>
            <person name="Wiebenga A."/>
            <person name="Lubbers R.J."/>
            <person name="Gomes A.C."/>
            <person name="Makela M.R."/>
            <person name="Stajich J."/>
            <person name="Grigoriev I.V."/>
            <person name="Mortensen U.H."/>
            <person name="De Vries R.P."/>
            <person name="Baker S.E."/>
            <person name="Andersen M.R."/>
        </authorList>
    </citation>
    <scope>NUCLEOTIDE SEQUENCE [LARGE SCALE GENOMIC DNA]</scope>
    <source>
        <strain evidence="5 6">CBS 588.65</strain>
    </source>
</reference>
<feature type="repeat" description="WD" evidence="3">
    <location>
        <begin position="1105"/>
        <end position="1146"/>
    </location>
</feature>
<dbReference type="SUPFAM" id="SSF52540">
    <property type="entry name" value="P-loop containing nucleoside triphosphate hydrolases"/>
    <property type="match status" value="1"/>
</dbReference>
<comment type="caution">
    <text evidence="5">The sequence shown here is derived from an EMBL/GenBank/DDBJ whole genome shotgun (WGS) entry which is preliminary data.</text>
</comment>
<protein>
    <submittedName>
        <fullName evidence="5">WD40-repeat-containing domain protein</fullName>
    </submittedName>
</protein>
<dbReference type="Pfam" id="PF01048">
    <property type="entry name" value="PNP_UDP_1"/>
    <property type="match status" value="1"/>
</dbReference>
<dbReference type="PANTHER" id="PTHR19848:SF8">
    <property type="entry name" value="F-BOX AND WD REPEAT DOMAIN CONTAINING 7"/>
    <property type="match status" value="1"/>
</dbReference>
<feature type="repeat" description="WD" evidence="3">
    <location>
        <begin position="968"/>
        <end position="1015"/>
    </location>
</feature>
<feature type="repeat" description="WD" evidence="3">
    <location>
        <begin position="1279"/>
        <end position="1313"/>
    </location>
</feature>
<dbReference type="InterPro" id="IPR020472">
    <property type="entry name" value="WD40_PAC1"/>
</dbReference>
<dbReference type="EMBL" id="JBFXLT010000047">
    <property type="protein sequence ID" value="KAL2812483.1"/>
    <property type="molecule type" value="Genomic_DNA"/>
</dbReference>
<feature type="repeat" description="WD" evidence="3">
    <location>
        <begin position="1440"/>
        <end position="1481"/>
    </location>
</feature>
<dbReference type="CDD" id="cd00200">
    <property type="entry name" value="WD40"/>
    <property type="match status" value="3"/>
</dbReference>
<dbReference type="Gene3D" id="3.40.50.1580">
    <property type="entry name" value="Nucleoside phosphorylase domain"/>
    <property type="match status" value="1"/>
</dbReference>
<dbReference type="Pfam" id="PF24883">
    <property type="entry name" value="NPHP3_N"/>
    <property type="match status" value="1"/>
</dbReference>
<keyword evidence="2" id="KW-0677">Repeat</keyword>
<feature type="repeat" description="WD" evidence="3">
    <location>
        <begin position="1231"/>
        <end position="1272"/>
    </location>
</feature>
<evidence type="ECO:0000259" key="4">
    <source>
        <dbReference type="PROSITE" id="PS50837"/>
    </source>
</evidence>
<dbReference type="SMART" id="SM00320">
    <property type="entry name" value="WD40"/>
    <property type="match status" value="19"/>
</dbReference>
<dbReference type="InterPro" id="IPR027417">
    <property type="entry name" value="P-loop_NTPase"/>
</dbReference>
<dbReference type="InterPro" id="IPR055442">
    <property type="entry name" value="Beta-prop_EML-like_2nd"/>
</dbReference>
<organism evidence="5 6">
    <name type="scientific">Aspergillus granulosus</name>
    <dbReference type="NCBI Taxonomy" id="176169"/>
    <lineage>
        <taxon>Eukaryota</taxon>
        <taxon>Fungi</taxon>
        <taxon>Dikarya</taxon>
        <taxon>Ascomycota</taxon>
        <taxon>Pezizomycotina</taxon>
        <taxon>Eurotiomycetes</taxon>
        <taxon>Eurotiomycetidae</taxon>
        <taxon>Eurotiales</taxon>
        <taxon>Aspergillaceae</taxon>
        <taxon>Aspergillus</taxon>
        <taxon>Aspergillus subgen. Nidulantes</taxon>
    </lineage>
</organism>
<dbReference type="InterPro" id="IPR001680">
    <property type="entry name" value="WD40_rpt"/>
</dbReference>
<keyword evidence="1 3" id="KW-0853">WD repeat</keyword>
<keyword evidence="6" id="KW-1185">Reference proteome</keyword>
<dbReference type="Proteomes" id="UP001610334">
    <property type="component" value="Unassembled WGS sequence"/>
</dbReference>
<proteinExistence type="predicted"/>
<feature type="domain" description="NACHT" evidence="4">
    <location>
        <begin position="390"/>
        <end position="536"/>
    </location>
</feature>
<feature type="repeat" description="WD" evidence="3">
    <location>
        <begin position="1189"/>
        <end position="1230"/>
    </location>
</feature>
<dbReference type="Pfam" id="PF00400">
    <property type="entry name" value="WD40"/>
    <property type="match status" value="15"/>
</dbReference>
<evidence type="ECO:0000313" key="5">
    <source>
        <dbReference type="EMBL" id="KAL2812483.1"/>
    </source>
</evidence>
<sequence>MIVGPALEEYQIGWICALPIEAAAAEEMLDEKFGMLEEQDNADTNIYTLGRIGKHYVVIACLGGEYGTVSAATVANNMMRTFSKSLRVGLMVGIGGGAPSLTHDIRLGDIVVSFPTGTCGGVLQHDMGKFSEDGKLRRTGSLNSPPRLLLAAVNKMRAAEITSDPCYPSYIDKVVQKNARTRRNFRRPDSDRLFQIQYDHHPDAATCDGCLAEWEVERDEREDHEPRPHYGVIASGNAVIKNGKIREQLQKETCALCFEMEAAGLMQDFPCIVIRGICDYADSHKNKQWQGYAALVAAAYAKELLGHVPRAPLSQESLIADICKSLVGELRVLGGTTKYVEQKIDLEKLKIAKGAAFNSYGNQHDECLPGTRVELLREIEEWAISPDGKCIFWLNGMAGTGKSTISRTVASRFKEKGLLGASFFFKRGEEGRGSARHLFPTLVAQLVKSFPGLIPFVQKTINDDPQISDHTLGEQFKKLLLQPLLEVKQGPAATVAIVIDALDECEETDVQLILRLLPQVKRSSVFRLRFLLTSRPELPIRLGFKNIDHDHQDLVLHETPMPTIEHDISLFLQHRILEITQKRALPPDWPGVDHITTLVTMSVPLFIFAATVCRILEDPQWPPEDSLGEILSHKNDKSSFGGTYLPVLERLLTNQNGEYKTKLIREYRMLIGTVLILETPLPAVSLSRLTGIQEKSIAIRLDSLHSVLSVPVDETKPVRLFHLSFRDFLLDPDTHDKTPFGINEKDMHRILANQCLELMHRSLRKNICNFRGDCTLRSEISKYDINHHLPLELQYACRYWAQHLVKSNDPVAESVRAFSFLQVHFLHWVEAMSVLGIVSDVVGVIKILQSVDEKNPGISEFLYDASRFILKIRQIADTAPLQIYSSGLVFAPSNSLIKRMFNEEAPKWLCKWPNVEETWGAELQTLIGHSNTVSSLAFSPNGQLLASGSFDKTVKLWDLSTGQLCQTLVGHSGYVVSLAFSPNGQLLASSARTDIWNTDKTIKLWDLSTGELQQILEGDSEGNSEGVQTVAFSPDGKLLASCSNGNTIKLWGPTTSEEWMQTLELHSRNVWSVAFLSDGKLLAYSSRNATIDIWDPLMGKLQQTLEIHSEYVCSVAVSANGKLLASGCEGATIKLWDLPTGELQQTLEGHSKDVETVAFSPDGTLLASGSKDKTIKLWALSTGQVWKTLERHSDWVCAVAFSPDGQLLSSSSWDNTIKLWDPTADELQHTFLAHSNKVQTVAFSPDGQQFASGSEDQTIKLWDPSTGELCQTLDVNTSVHSVAFSPDGQLLASGSENCTVRLWDPSTGELWETLVAHTDGVISVAFSPDGQLLASGSRDATVKLWDPSAGELQQTLEGHNNNVWSVTFSPDGKLLASCADGDIKFWSPTIGELWRQTFQLDSSGVRSVVFSPDGQLLASSSSDYTINLWNLSTGELQETLQGHSGSVESLAFSPDGRLLASGSKDWTIKLWDLFTGELQQTLEGHTDKVQTVAFSPDGELLASGSGDATVKLWDPFTGELQQNLEGHSDKVWTVAFSPDGELLASGSGDTTVKLWDPFTGELWQTLEGDSWRGQSVTFSPDGELLASSSSYDIELWDPSTGELQQTIQGHFDTVQTVAFSPDGQLLASGSEDRTIKLWDPFTGKLQQTLEGHDDMVQAVAFSRDGKLLASCSNDNTIKLWGATTGEVWRETLDVYTRYSWSVAFSPDGKLLASEGENTIELWDPFTGELKRTMEGHSNLIWQGNNVEISILENQWLCLQGEKILWLPSDYRPVCLDIKGDSLALGHASGGVSFTSGLPNQRQ</sequence>
<feature type="repeat" description="WD" evidence="3">
    <location>
        <begin position="1524"/>
        <end position="1556"/>
    </location>
</feature>
<feature type="repeat" description="WD" evidence="3">
    <location>
        <begin position="1607"/>
        <end position="1648"/>
    </location>
</feature>
<feature type="repeat" description="WD" evidence="3">
    <location>
        <begin position="1020"/>
        <end position="1051"/>
    </location>
</feature>
<dbReference type="Gene3D" id="2.130.10.10">
    <property type="entry name" value="YVTN repeat-like/Quinoprotein amine dehydrogenase"/>
    <property type="match status" value="8"/>
</dbReference>
<dbReference type="SUPFAM" id="SSF50978">
    <property type="entry name" value="WD40 repeat-like"/>
    <property type="match status" value="3"/>
</dbReference>
<dbReference type="PRINTS" id="PR00320">
    <property type="entry name" value="GPROTEINBRPT"/>
</dbReference>
<dbReference type="Gene3D" id="3.40.50.300">
    <property type="entry name" value="P-loop containing nucleotide triphosphate hydrolases"/>
    <property type="match status" value="1"/>
</dbReference>
<dbReference type="PROSITE" id="PS50837">
    <property type="entry name" value="NACHT"/>
    <property type="match status" value="1"/>
</dbReference>
<dbReference type="SUPFAM" id="SSF53167">
    <property type="entry name" value="Purine and uridine phosphorylases"/>
    <property type="match status" value="1"/>
</dbReference>
<dbReference type="InterPro" id="IPR007111">
    <property type="entry name" value="NACHT_NTPase"/>
</dbReference>
<feature type="repeat" description="WD" evidence="3">
    <location>
        <begin position="1147"/>
        <end position="1188"/>
    </location>
</feature>
<dbReference type="InterPro" id="IPR036322">
    <property type="entry name" value="WD40_repeat_dom_sf"/>
</dbReference>
<feature type="repeat" description="WD" evidence="3">
    <location>
        <begin position="1314"/>
        <end position="1355"/>
    </location>
</feature>
<dbReference type="PROSITE" id="PS00678">
    <property type="entry name" value="WD_REPEATS_1"/>
    <property type="match status" value="3"/>
</dbReference>
<name>A0ABR4HAH7_9EURO</name>
<dbReference type="PROSITE" id="PS50294">
    <property type="entry name" value="WD_REPEATS_REGION"/>
    <property type="match status" value="16"/>
</dbReference>
<dbReference type="PROSITE" id="PS50082">
    <property type="entry name" value="WD_REPEATS_2"/>
    <property type="match status" value="17"/>
</dbReference>
<dbReference type="InterPro" id="IPR000845">
    <property type="entry name" value="Nucleoside_phosphorylase_d"/>
</dbReference>
<dbReference type="InterPro" id="IPR019775">
    <property type="entry name" value="WD40_repeat_CS"/>
</dbReference>